<dbReference type="SUPFAM" id="SSF48452">
    <property type="entry name" value="TPR-like"/>
    <property type="match status" value="1"/>
</dbReference>
<dbReference type="InterPro" id="IPR029787">
    <property type="entry name" value="Nucleotide_cyclase"/>
</dbReference>
<evidence type="ECO:0000256" key="1">
    <source>
        <dbReference type="ARBA" id="ARBA00022741"/>
    </source>
</evidence>
<evidence type="ECO:0000256" key="3">
    <source>
        <dbReference type="SAM" id="MobiDB-lite"/>
    </source>
</evidence>
<dbReference type="PROSITE" id="PS50125">
    <property type="entry name" value="GUANYLATE_CYCLASE_2"/>
    <property type="match status" value="1"/>
</dbReference>
<dbReference type="CDD" id="cd07302">
    <property type="entry name" value="CHD"/>
    <property type="match status" value="1"/>
</dbReference>
<evidence type="ECO:0000313" key="5">
    <source>
        <dbReference type="EMBL" id="GAA4408429.1"/>
    </source>
</evidence>
<gene>
    <name evidence="5" type="ORF">GCM10023168_25780</name>
</gene>
<dbReference type="Gene3D" id="3.30.70.1230">
    <property type="entry name" value="Nucleotide cyclase"/>
    <property type="match status" value="1"/>
</dbReference>
<dbReference type="InterPro" id="IPR027417">
    <property type="entry name" value="P-loop_NTPase"/>
</dbReference>
<dbReference type="Pfam" id="PF00211">
    <property type="entry name" value="Guanylate_cyc"/>
    <property type="match status" value="1"/>
</dbReference>
<dbReference type="SUPFAM" id="SSF55073">
    <property type="entry name" value="Nucleotide cyclase"/>
    <property type="match status" value="1"/>
</dbReference>
<keyword evidence="1" id="KW-0547">Nucleotide-binding</keyword>
<keyword evidence="6" id="KW-1185">Reference proteome</keyword>
<organism evidence="5 6">
    <name type="scientific">Fodinibacter luteus</name>
    <dbReference type="NCBI Taxonomy" id="552064"/>
    <lineage>
        <taxon>Bacteria</taxon>
        <taxon>Bacillati</taxon>
        <taxon>Actinomycetota</taxon>
        <taxon>Actinomycetes</taxon>
        <taxon>Micrococcales</taxon>
        <taxon>Intrasporangiaceae</taxon>
        <taxon>Fodinibacter (ex Wang et al. 2009)</taxon>
    </lineage>
</organism>
<dbReference type="PANTHER" id="PTHR16305:SF35">
    <property type="entry name" value="TRANSCRIPTIONAL ACTIVATOR DOMAIN"/>
    <property type="match status" value="1"/>
</dbReference>
<reference evidence="6" key="1">
    <citation type="journal article" date="2019" name="Int. J. Syst. Evol. Microbiol.">
        <title>The Global Catalogue of Microorganisms (GCM) 10K type strain sequencing project: providing services to taxonomists for standard genome sequencing and annotation.</title>
        <authorList>
            <consortium name="The Broad Institute Genomics Platform"/>
            <consortium name="The Broad Institute Genome Sequencing Center for Infectious Disease"/>
            <person name="Wu L."/>
            <person name="Ma J."/>
        </authorList>
    </citation>
    <scope>NUCLEOTIDE SEQUENCE [LARGE SCALE GENOMIC DNA]</scope>
    <source>
        <strain evidence="6">JCM 17809</strain>
    </source>
</reference>
<dbReference type="Proteomes" id="UP001500945">
    <property type="component" value="Unassembled WGS sequence"/>
</dbReference>
<proteinExistence type="predicted"/>
<accession>A0ABP8KK77</accession>
<name>A0ABP8KK77_9MICO</name>
<feature type="domain" description="Guanylate cyclase" evidence="4">
    <location>
        <begin position="17"/>
        <end position="145"/>
    </location>
</feature>
<dbReference type="SMART" id="SM00044">
    <property type="entry name" value="CYCc"/>
    <property type="match status" value="1"/>
</dbReference>
<evidence type="ECO:0000313" key="6">
    <source>
        <dbReference type="Proteomes" id="UP001500945"/>
    </source>
</evidence>
<dbReference type="InterPro" id="IPR011990">
    <property type="entry name" value="TPR-like_helical_dom_sf"/>
</dbReference>
<evidence type="ECO:0000256" key="2">
    <source>
        <dbReference type="ARBA" id="ARBA00022840"/>
    </source>
</evidence>
<evidence type="ECO:0000259" key="4">
    <source>
        <dbReference type="PROSITE" id="PS50125"/>
    </source>
</evidence>
<feature type="region of interest" description="Disordered" evidence="3">
    <location>
        <begin position="1068"/>
        <end position="1128"/>
    </location>
</feature>
<dbReference type="PANTHER" id="PTHR16305">
    <property type="entry name" value="TESTICULAR SOLUBLE ADENYLYL CYCLASE"/>
    <property type="match status" value="1"/>
</dbReference>
<protein>
    <recommendedName>
        <fullName evidence="4">Guanylate cyclase domain-containing protein</fullName>
    </recommendedName>
</protein>
<keyword evidence="2" id="KW-0067">ATP-binding</keyword>
<dbReference type="SUPFAM" id="SSF52540">
    <property type="entry name" value="P-loop containing nucleoside triphosphate hydrolases"/>
    <property type="match status" value="1"/>
</dbReference>
<sequence>MAERAEHVEGGARRLVSVLFADLTGFTALSDRLDAEDVATIQQAYFRRARHAIEERGGTVEKFIGDAVVGTFGLPHGRDDDSWRAVGAGLAVIEGVQNVADELGLAADVLAVRVGVDTGEVHVTFAADGTWQLTGNAMNVAARLQAAAEPGTVLVGAGTALAAEAAYVLQPRGGLSLKGKAEPVPAWQVQAPRDTPSRTWALAGLTAPTIGRDHEIAQLLESLSAATRPAAGWLVNAPPGAGKTRLLDELESRALAAGYPVWRSNVGDGLDRGFAVIARLVRAALDQNPGRGTTHERLLDRLRDRGLTGRRAEVAVDHTVALLDDTATEAEPQERYTSWIAVLDALTPTDRRVLWLVEDVHDCIADVRDFLGTALHAPSAVNRLVVATCRPSLIAGADADPLPGAQLLQLAPLDPARVRDLIDALVGRGVVPDAVAGAVAASARGNPLFVEELLRTWVQADVLRRAGDGHWHLTGGQDMTLPSTVHGVYQSQLDELSDAARRVATSGSIPGRSFPAGALPVLGIDQPGGGLGELGSLGLLFGPHDGFGSPDAYTYRHALLRDVAYATLPRRVRAGLHLRFARWMAATAEPPLVDELVGTHLAAAHASLPVFASDRDGIDRDDVAEEAARRLAQAAEGHLRGEPHRAAQLLDQALSLQPASRAHAVTTAQRQVRRGEALRRAGMLDEAMRAFAAASAELEGDVVDDLEEAASSQRGEVLVAAALGYEDALLASRLPRDTWGPDGLALLDRAESSVPSDDVATRSRLSAARGRAHAYGGDLANGSAGLAQAISLARLGDDPGALAAALVAERAVLTEPHHLRARLDGSAEAVHAARRSGDAELLIEAVRMRYLDLLAAGRMAEAGAARRDAETAITDLGRPLYLWYPAMWRAMEALRTGDPAAAQLIEQFRIEGTRWGYQDAGLVHLVQAVALGVDHGTVAQVLAVHEPVLLPMAERFAVVLAYAHMAAGDAEKARRHLHRPASDGFESLPRDLSLLYNLAYAAEAAAVLRQREASRRLAELLTPSAAQTIVLGSGALCLGSAAHFAGVAHAAAGHTDTAVELLRRAVSANDEQGSGPAAARSRAVLEAVRSGRPVPRPAPWSTSAAVAPDRSRARLSGDDTLEEGRAGA</sequence>
<feature type="compositionally biased region" description="Basic and acidic residues" evidence="3">
    <location>
        <begin position="1109"/>
        <end position="1128"/>
    </location>
</feature>
<comment type="caution">
    <text evidence="5">The sequence shown here is derived from an EMBL/GenBank/DDBJ whole genome shotgun (WGS) entry which is preliminary data.</text>
</comment>
<dbReference type="RefSeq" id="WP_345206619.1">
    <property type="nucleotide sequence ID" value="NZ_BAABGM010000015.1"/>
</dbReference>
<dbReference type="EMBL" id="BAABGM010000015">
    <property type="protein sequence ID" value="GAA4408429.1"/>
    <property type="molecule type" value="Genomic_DNA"/>
</dbReference>
<dbReference type="InterPro" id="IPR001054">
    <property type="entry name" value="A/G_cyclase"/>
</dbReference>